<organism evidence="1 2">
    <name type="scientific">Streptoalloteichus tenebrarius (strain ATCC 17920 / DSM 40477 / JCM 4838 / CBS 697.72 / NBRC 16177 / NCIMB 11028 / NRRL B-12390 / A12253. 1 / ISP 5477)</name>
    <name type="common">Streptomyces tenebrarius</name>
    <dbReference type="NCBI Taxonomy" id="1933"/>
    <lineage>
        <taxon>Bacteria</taxon>
        <taxon>Bacillati</taxon>
        <taxon>Actinomycetota</taxon>
        <taxon>Actinomycetes</taxon>
        <taxon>Pseudonocardiales</taxon>
        <taxon>Pseudonocardiaceae</taxon>
        <taxon>Streptoalloteichus</taxon>
    </lineage>
</organism>
<dbReference type="RefSeq" id="WP_253668886.1">
    <property type="nucleotide sequence ID" value="NZ_JAMTCP010000006.1"/>
</dbReference>
<dbReference type="EMBL" id="JAMTCP010000006">
    <property type="protein sequence ID" value="MCP2257942.1"/>
    <property type="molecule type" value="Genomic_DNA"/>
</dbReference>
<accession>A0ABT1HR08</accession>
<reference evidence="1 2" key="1">
    <citation type="submission" date="2022-06" db="EMBL/GenBank/DDBJ databases">
        <title>Genomic Encyclopedia of Archaeal and Bacterial Type Strains, Phase II (KMG-II): from individual species to whole genera.</title>
        <authorList>
            <person name="Goeker M."/>
        </authorList>
    </citation>
    <scope>NUCLEOTIDE SEQUENCE [LARGE SCALE GENOMIC DNA]</scope>
    <source>
        <strain evidence="1 2">DSM 40477</strain>
    </source>
</reference>
<protein>
    <recommendedName>
        <fullName evidence="3">YokE-like PH domain-containing protein</fullName>
    </recommendedName>
</protein>
<evidence type="ECO:0000313" key="1">
    <source>
        <dbReference type="EMBL" id="MCP2257942.1"/>
    </source>
</evidence>
<evidence type="ECO:0008006" key="3">
    <source>
        <dbReference type="Google" id="ProtNLM"/>
    </source>
</evidence>
<keyword evidence="2" id="KW-1185">Reference proteome</keyword>
<dbReference type="Proteomes" id="UP001205311">
    <property type="component" value="Unassembled WGS sequence"/>
</dbReference>
<sequence length="126" mass="13450">MRPDLEQRLAAMPRRLRVRHGDDARRLALMLAPDERVSAVAAGPLLGQGNVLVAVTDRRIVGTGKAWSTSVPYGQLSGVVADRRLARPSTVTIHAAGRVLALRSPRHAAEVFVAAVRHAAGLPDPV</sequence>
<gene>
    <name evidence="1" type="ORF">LX15_001629</name>
</gene>
<evidence type="ECO:0000313" key="2">
    <source>
        <dbReference type="Proteomes" id="UP001205311"/>
    </source>
</evidence>
<comment type="caution">
    <text evidence="1">The sequence shown here is derived from an EMBL/GenBank/DDBJ whole genome shotgun (WGS) entry which is preliminary data.</text>
</comment>
<proteinExistence type="predicted"/>
<name>A0ABT1HR08_STRSD</name>